<dbReference type="Proteomes" id="UP001310594">
    <property type="component" value="Unassembled WGS sequence"/>
</dbReference>
<evidence type="ECO:0000256" key="5">
    <source>
        <dbReference type="ARBA" id="ARBA00023136"/>
    </source>
</evidence>
<evidence type="ECO:0000256" key="6">
    <source>
        <dbReference type="RuleBase" id="RU363132"/>
    </source>
</evidence>
<evidence type="ECO:0000256" key="2">
    <source>
        <dbReference type="ARBA" id="ARBA00022692"/>
    </source>
</evidence>
<dbReference type="EMBL" id="JAVRQU010000004">
    <property type="protein sequence ID" value="KAK5704005.1"/>
    <property type="molecule type" value="Genomic_DNA"/>
</dbReference>
<evidence type="ECO:0000256" key="4">
    <source>
        <dbReference type="ARBA" id="ARBA00022989"/>
    </source>
</evidence>
<dbReference type="InterPro" id="IPR003388">
    <property type="entry name" value="Reticulon"/>
</dbReference>
<dbReference type="AlphaFoldDB" id="A0AAN7WNV8"/>
<keyword evidence="3 6" id="KW-0256">Endoplasmic reticulum</keyword>
<feature type="transmembrane region" description="Helical" evidence="6">
    <location>
        <begin position="249"/>
        <end position="267"/>
    </location>
</feature>
<comment type="subcellular location">
    <subcellularLocation>
        <location evidence="1 6">Endoplasmic reticulum membrane</location>
        <topology evidence="1 6">Multi-pass membrane protein</topology>
    </subcellularLocation>
</comment>
<feature type="transmembrane region" description="Helical" evidence="6">
    <location>
        <begin position="134"/>
        <end position="153"/>
    </location>
</feature>
<evidence type="ECO:0000256" key="1">
    <source>
        <dbReference type="ARBA" id="ARBA00004477"/>
    </source>
</evidence>
<keyword evidence="2 6" id="KW-0812">Transmembrane</keyword>
<gene>
    <name evidence="9" type="ORF">LTR97_003018</name>
</gene>
<dbReference type="Pfam" id="PF02453">
    <property type="entry name" value="Reticulon"/>
    <property type="match status" value="1"/>
</dbReference>
<evidence type="ECO:0000256" key="7">
    <source>
        <dbReference type="SAM" id="MobiDB-lite"/>
    </source>
</evidence>
<feature type="region of interest" description="Disordered" evidence="7">
    <location>
        <begin position="1"/>
        <end position="56"/>
    </location>
</feature>
<feature type="region of interest" description="Disordered" evidence="7">
    <location>
        <begin position="329"/>
        <end position="378"/>
    </location>
</feature>
<keyword evidence="5 6" id="KW-0472">Membrane</keyword>
<feature type="transmembrane region" description="Helical" evidence="6">
    <location>
        <begin position="226"/>
        <end position="243"/>
    </location>
</feature>
<accession>A0AAN7WNV8</accession>
<feature type="domain" description="Reticulon" evidence="8">
    <location>
        <begin position="121"/>
        <end position="318"/>
    </location>
</feature>
<dbReference type="GO" id="GO:0005789">
    <property type="term" value="C:endoplasmic reticulum membrane"/>
    <property type="evidence" value="ECO:0007669"/>
    <property type="project" value="UniProtKB-SubCell"/>
</dbReference>
<sequence>MAESSEQQQYPDLNPYSASNGQSNIGQNTTGQDTTGLNSNGSMQEKAQSAGNTIQAKAQNAMDTIANHPTVQNIQNGPVADKARQETTAVKNEFSNLAAARQQPDAKTATGQPLTHYHSLFYSLLSWENPRATAISYAALVLAIFACRYLPLVRYGLRLTWIVTGITAAAELAGRMAFNQGVASKLRPKKYYTIPRETLESSLEDLEQLINFFVIEFQRILFAENVYATVAAFATSLITYFLIKVTPAWGLALIGATVVYFVPLAYISNKEFIDGHLENAGQIVNQQTQQVRELASQHTSKAMEVSSQTLNQYSTKAKEMMGQAKGKAVDQGIVSQQTADKTEESLKQAPSAPADEPLSNPAGFQAEQSKAEPVAAQF</sequence>
<comment type="caution">
    <text evidence="9">The sequence shown here is derived from an EMBL/GenBank/DDBJ whole genome shotgun (WGS) entry which is preliminary data.</text>
</comment>
<evidence type="ECO:0000259" key="8">
    <source>
        <dbReference type="PROSITE" id="PS50845"/>
    </source>
</evidence>
<keyword evidence="4 6" id="KW-1133">Transmembrane helix</keyword>
<protein>
    <recommendedName>
        <fullName evidence="6">Reticulon-like protein</fullName>
    </recommendedName>
</protein>
<evidence type="ECO:0000256" key="3">
    <source>
        <dbReference type="ARBA" id="ARBA00022824"/>
    </source>
</evidence>
<name>A0AAN7WNV8_9PEZI</name>
<reference evidence="9" key="1">
    <citation type="submission" date="2023-08" db="EMBL/GenBank/DDBJ databases">
        <title>Black Yeasts Isolated from many extreme environments.</title>
        <authorList>
            <person name="Coleine C."/>
            <person name="Stajich J.E."/>
            <person name="Selbmann L."/>
        </authorList>
    </citation>
    <scope>NUCLEOTIDE SEQUENCE</scope>
    <source>
        <strain evidence="9">CCFEE 5810</strain>
    </source>
</reference>
<proteinExistence type="predicted"/>
<dbReference type="PROSITE" id="PS50845">
    <property type="entry name" value="RETICULON"/>
    <property type="match status" value="1"/>
</dbReference>
<evidence type="ECO:0000313" key="9">
    <source>
        <dbReference type="EMBL" id="KAK5704005.1"/>
    </source>
</evidence>
<organism evidence="9 10">
    <name type="scientific">Elasticomyces elasticus</name>
    <dbReference type="NCBI Taxonomy" id="574655"/>
    <lineage>
        <taxon>Eukaryota</taxon>
        <taxon>Fungi</taxon>
        <taxon>Dikarya</taxon>
        <taxon>Ascomycota</taxon>
        <taxon>Pezizomycotina</taxon>
        <taxon>Dothideomycetes</taxon>
        <taxon>Dothideomycetidae</taxon>
        <taxon>Mycosphaerellales</taxon>
        <taxon>Teratosphaeriaceae</taxon>
        <taxon>Elasticomyces</taxon>
    </lineage>
</organism>
<evidence type="ECO:0000313" key="10">
    <source>
        <dbReference type="Proteomes" id="UP001310594"/>
    </source>
</evidence>